<dbReference type="RefSeq" id="WP_268905282.1">
    <property type="nucleotide sequence ID" value="NZ_JAPTGG010000016.1"/>
</dbReference>
<reference evidence="1 2" key="1">
    <citation type="submission" date="2022-12" db="EMBL/GenBank/DDBJ databases">
        <title>Dasania phycosphaerae sp. nov., isolated from particulate material of the south coast of Korea.</title>
        <authorList>
            <person name="Jiang Y."/>
        </authorList>
    </citation>
    <scope>NUCLEOTIDE SEQUENCE [LARGE SCALE GENOMIC DNA]</scope>
    <source>
        <strain evidence="1 2">GY-19</strain>
    </source>
</reference>
<dbReference type="AlphaFoldDB" id="A0A9J6RQY0"/>
<name>A0A9J6RQY0_9GAMM</name>
<accession>A0A9J6RQY0</accession>
<protein>
    <submittedName>
        <fullName evidence="1">DUF411 domain-containing protein</fullName>
    </submittedName>
</protein>
<dbReference type="Proteomes" id="UP001069090">
    <property type="component" value="Unassembled WGS sequence"/>
</dbReference>
<organism evidence="1 2">
    <name type="scientific">Dasania phycosphaerae</name>
    <dbReference type="NCBI Taxonomy" id="2950436"/>
    <lineage>
        <taxon>Bacteria</taxon>
        <taxon>Pseudomonadati</taxon>
        <taxon>Pseudomonadota</taxon>
        <taxon>Gammaproteobacteria</taxon>
        <taxon>Cellvibrionales</taxon>
        <taxon>Spongiibacteraceae</taxon>
        <taxon>Dasania</taxon>
    </lineage>
</organism>
<dbReference type="Pfam" id="PF04214">
    <property type="entry name" value="DUF411"/>
    <property type="match status" value="1"/>
</dbReference>
<proteinExistence type="predicted"/>
<gene>
    <name evidence="1" type="ORF">O0V09_16275</name>
</gene>
<evidence type="ECO:0000313" key="1">
    <source>
        <dbReference type="EMBL" id="MCZ0866770.1"/>
    </source>
</evidence>
<evidence type="ECO:0000313" key="2">
    <source>
        <dbReference type="Proteomes" id="UP001069090"/>
    </source>
</evidence>
<dbReference type="EMBL" id="JAPTGG010000016">
    <property type="protein sequence ID" value="MCZ0866770.1"/>
    <property type="molecule type" value="Genomic_DNA"/>
</dbReference>
<dbReference type="InterPro" id="IPR007332">
    <property type="entry name" value="DUF411"/>
</dbReference>
<sequence>MPIKPILYFSMYSAILFSLDAYPASKIENHTNISEAKNTETLLLHVYKKPSCGCCKKWIEHLSADNTGDHEFKVYAHNNSKLEQLKANKGIAPRYQSCHTALSIEGYVFEGHIPAKIIKQFLANKPSDAIGLSVPGMPAGSPGMEMGNKFSPYDVLLLRKDGSSEIYAHITLQKEQY</sequence>
<comment type="caution">
    <text evidence="1">The sequence shown here is derived from an EMBL/GenBank/DDBJ whole genome shotgun (WGS) entry which is preliminary data.</text>
</comment>
<keyword evidence="2" id="KW-1185">Reference proteome</keyword>